<dbReference type="EMBL" id="LAZR01028525">
    <property type="protein sequence ID" value="KKL62326.1"/>
    <property type="molecule type" value="Genomic_DNA"/>
</dbReference>
<gene>
    <name evidence="1" type="ORF">LCGC14_2186300</name>
</gene>
<dbReference type="AlphaFoldDB" id="A0A0F9E7Y9"/>
<organism evidence="1">
    <name type="scientific">marine sediment metagenome</name>
    <dbReference type="NCBI Taxonomy" id="412755"/>
    <lineage>
        <taxon>unclassified sequences</taxon>
        <taxon>metagenomes</taxon>
        <taxon>ecological metagenomes</taxon>
    </lineage>
</organism>
<comment type="caution">
    <text evidence="1">The sequence shown here is derived from an EMBL/GenBank/DDBJ whole genome shotgun (WGS) entry which is preliminary data.</text>
</comment>
<accession>A0A0F9E7Y9</accession>
<sequence length="135" mass="15475">MENDPRKLLLLNRISIMGDKPDLQSNDFTTHVYMSWPGFYNSVSHLSVADTLILMFSDNVAFDNSGVLLNVGSIHNNIVAMEEEVSFLLSLDEPKTTVHKPSDCALWHRIPPQIYLGRLLSLLKLKRWYILYTPQ</sequence>
<protein>
    <submittedName>
        <fullName evidence="1">Uncharacterized protein</fullName>
    </submittedName>
</protein>
<evidence type="ECO:0000313" key="1">
    <source>
        <dbReference type="EMBL" id="KKL62326.1"/>
    </source>
</evidence>
<reference evidence="1" key="1">
    <citation type="journal article" date="2015" name="Nature">
        <title>Complex archaea that bridge the gap between prokaryotes and eukaryotes.</title>
        <authorList>
            <person name="Spang A."/>
            <person name="Saw J.H."/>
            <person name="Jorgensen S.L."/>
            <person name="Zaremba-Niedzwiedzka K."/>
            <person name="Martijn J."/>
            <person name="Lind A.E."/>
            <person name="van Eijk R."/>
            <person name="Schleper C."/>
            <person name="Guy L."/>
            <person name="Ettema T.J."/>
        </authorList>
    </citation>
    <scope>NUCLEOTIDE SEQUENCE</scope>
</reference>
<name>A0A0F9E7Y9_9ZZZZ</name>
<proteinExistence type="predicted"/>